<reference evidence="2 3" key="1">
    <citation type="journal article" date="2020" name="Genome Biol. Evol.">
        <title>Comparative genomics of Sclerotiniaceae.</title>
        <authorList>
            <person name="Valero Jimenez C.A."/>
            <person name="Steentjes M."/>
            <person name="Scholten O.E."/>
            <person name="Van Kan J.A.L."/>
        </authorList>
    </citation>
    <scope>NUCLEOTIDE SEQUENCE [LARGE SCALE GENOMIC DNA]</scope>
    <source>
        <strain evidence="2 3">B1</strain>
    </source>
</reference>
<organism evidence="2 3">
    <name type="scientific">Botrytis deweyae</name>
    <dbReference type="NCBI Taxonomy" id="2478750"/>
    <lineage>
        <taxon>Eukaryota</taxon>
        <taxon>Fungi</taxon>
        <taxon>Dikarya</taxon>
        <taxon>Ascomycota</taxon>
        <taxon>Pezizomycotina</taxon>
        <taxon>Leotiomycetes</taxon>
        <taxon>Helotiales</taxon>
        <taxon>Sclerotiniaceae</taxon>
        <taxon>Botrytis</taxon>
    </lineage>
</organism>
<dbReference type="Proteomes" id="UP000783213">
    <property type="component" value="Unassembled WGS sequence"/>
</dbReference>
<dbReference type="EMBL" id="RCSX01000006">
    <property type="protein sequence ID" value="KAF7933652.1"/>
    <property type="molecule type" value="Genomic_DNA"/>
</dbReference>
<evidence type="ECO:0000313" key="2">
    <source>
        <dbReference type="EMBL" id="KAF7933652.1"/>
    </source>
</evidence>
<feature type="compositionally biased region" description="Polar residues" evidence="1">
    <location>
        <begin position="18"/>
        <end position="28"/>
    </location>
</feature>
<gene>
    <name evidence="2" type="ORF">EAE98_003361</name>
</gene>
<evidence type="ECO:0000313" key="3">
    <source>
        <dbReference type="Proteomes" id="UP000783213"/>
    </source>
</evidence>
<evidence type="ECO:0000256" key="1">
    <source>
        <dbReference type="SAM" id="MobiDB-lite"/>
    </source>
</evidence>
<dbReference type="RefSeq" id="XP_038812445.1">
    <property type="nucleotide sequence ID" value="XM_038950981.1"/>
</dbReference>
<comment type="caution">
    <text evidence="2">The sequence shown here is derived from an EMBL/GenBank/DDBJ whole genome shotgun (WGS) entry which is preliminary data.</text>
</comment>
<sequence>MLFGNLLGLDRNNERNNEYQSMPVSQSSGDHHPSKHIIKNVKHGRERVADADGGSAGWNRDGCSQDMGGNDEGRIGTGSIYWRGAKFLSEM</sequence>
<dbReference type="GeneID" id="62230135"/>
<protein>
    <submittedName>
        <fullName evidence="2">Uncharacterized protein</fullName>
    </submittedName>
</protein>
<accession>A0ABQ7ITA5</accession>
<name>A0ABQ7ITA5_9HELO</name>
<proteinExistence type="predicted"/>
<feature type="compositionally biased region" description="Basic residues" evidence="1">
    <location>
        <begin position="33"/>
        <end position="45"/>
    </location>
</feature>
<feature type="region of interest" description="Disordered" evidence="1">
    <location>
        <begin position="1"/>
        <end position="75"/>
    </location>
</feature>
<keyword evidence="3" id="KW-1185">Reference proteome</keyword>